<dbReference type="PANTHER" id="PTHR11669">
    <property type="entry name" value="REPLICATION FACTOR C / DNA POLYMERASE III GAMMA-TAU SUBUNIT"/>
    <property type="match status" value="1"/>
</dbReference>
<accession>A0A6C0IDJ8</accession>
<dbReference type="GO" id="GO:0006261">
    <property type="term" value="P:DNA-templated DNA replication"/>
    <property type="evidence" value="ECO:0007669"/>
    <property type="project" value="TreeGrafter"/>
</dbReference>
<dbReference type="PANTHER" id="PTHR11669:SF20">
    <property type="entry name" value="REPLICATION FACTOR C SUBUNIT 4"/>
    <property type="match status" value="1"/>
</dbReference>
<dbReference type="InterPro" id="IPR027417">
    <property type="entry name" value="P-loop_NTPase"/>
</dbReference>
<evidence type="ECO:0000256" key="3">
    <source>
        <dbReference type="ARBA" id="ARBA00022840"/>
    </source>
</evidence>
<sequence length="267" mass="30964">MLDNHAHIQSKLDFFISSKKIPNIIFHGSSGSGKRTIADNFLYKIYDGNREKMKKQIMTVECSHGKGIKFIREDLKFFAKSHIQSNQGANFKSIVLLNADSLTIDAQSALRRCIELFSHNTRFFIVVENRERLLNPILSRFCEIYVSPFVLPIKYNESQTLPVAEPLEKFDQTKYQEICKKYVSDGVNFNETAKQLINDATEWCEAGYSALKWIECLRSTESPKKTLITMCYHKIKPDFRSEKLLVYYTMYFTFVSSNEDLENILVS</sequence>
<dbReference type="Gene3D" id="3.40.50.300">
    <property type="entry name" value="P-loop containing nucleotide triphosphate hydrolases"/>
    <property type="match status" value="1"/>
</dbReference>
<dbReference type="GO" id="GO:0006281">
    <property type="term" value="P:DNA repair"/>
    <property type="evidence" value="ECO:0007669"/>
    <property type="project" value="TreeGrafter"/>
</dbReference>
<dbReference type="SUPFAM" id="SSF52540">
    <property type="entry name" value="P-loop containing nucleoside triphosphate hydrolases"/>
    <property type="match status" value="1"/>
</dbReference>
<dbReference type="GO" id="GO:0003689">
    <property type="term" value="F:DNA clamp loader activity"/>
    <property type="evidence" value="ECO:0007669"/>
    <property type="project" value="TreeGrafter"/>
</dbReference>
<organism evidence="4">
    <name type="scientific">viral metagenome</name>
    <dbReference type="NCBI Taxonomy" id="1070528"/>
    <lineage>
        <taxon>unclassified sequences</taxon>
        <taxon>metagenomes</taxon>
        <taxon>organismal metagenomes</taxon>
    </lineage>
</organism>
<reference evidence="4" key="1">
    <citation type="journal article" date="2020" name="Nature">
        <title>Giant virus diversity and host interactions through global metagenomics.</title>
        <authorList>
            <person name="Schulz F."/>
            <person name="Roux S."/>
            <person name="Paez-Espino D."/>
            <person name="Jungbluth S."/>
            <person name="Walsh D.A."/>
            <person name="Denef V.J."/>
            <person name="McMahon K.D."/>
            <person name="Konstantinidis K.T."/>
            <person name="Eloe-Fadrosh E.A."/>
            <person name="Kyrpides N.C."/>
            <person name="Woyke T."/>
        </authorList>
    </citation>
    <scope>NUCLEOTIDE SEQUENCE</scope>
    <source>
        <strain evidence="4">GVMAG-M-3300023184-68</strain>
    </source>
</reference>
<evidence type="ECO:0000313" key="4">
    <source>
        <dbReference type="EMBL" id="QHT90497.1"/>
    </source>
</evidence>
<dbReference type="InterPro" id="IPR050238">
    <property type="entry name" value="DNA_Rep/Repair_Clamp_Loader"/>
</dbReference>
<dbReference type="GO" id="GO:0005663">
    <property type="term" value="C:DNA replication factor C complex"/>
    <property type="evidence" value="ECO:0007669"/>
    <property type="project" value="TreeGrafter"/>
</dbReference>
<keyword evidence="3" id="KW-0067">ATP-binding</keyword>
<dbReference type="EMBL" id="MN740154">
    <property type="protein sequence ID" value="QHT90497.1"/>
    <property type="molecule type" value="Genomic_DNA"/>
</dbReference>
<keyword evidence="2" id="KW-0547">Nucleotide-binding</keyword>
<evidence type="ECO:0000256" key="2">
    <source>
        <dbReference type="ARBA" id="ARBA00022741"/>
    </source>
</evidence>
<evidence type="ECO:0000256" key="1">
    <source>
        <dbReference type="ARBA" id="ARBA00022705"/>
    </source>
</evidence>
<dbReference type="AlphaFoldDB" id="A0A6C0IDJ8"/>
<keyword evidence="1" id="KW-0235">DNA replication</keyword>
<protein>
    <submittedName>
        <fullName evidence="4">Uncharacterized protein</fullName>
    </submittedName>
</protein>
<proteinExistence type="predicted"/>
<dbReference type="GO" id="GO:0005524">
    <property type="term" value="F:ATP binding"/>
    <property type="evidence" value="ECO:0007669"/>
    <property type="project" value="UniProtKB-KW"/>
</dbReference>
<name>A0A6C0IDJ8_9ZZZZ</name>